<dbReference type="Proteomes" id="UP000886852">
    <property type="component" value="Unassembled WGS sequence"/>
</dbReference>
<sequence>MTTELQLKERPLLPLRFAKMPCPNERRLRPFTFCANAFVFEAFIFAPVSLRSFARFLTPFASVKLPHCYKKPNTYAKNNACKSRRQKNCYSAEAV</sequence>
<reference evidence="2" key="1">
    <citation type="submission" date="2020-10" db="EMBL/GenBank/DDBJ databases">
        <authorList>
            <person name="Gilroy R."/>
        </authorList>
    </citation>
    <scope>NUCLEOTIDE SEQUENCE</scope>
    <source>
        <strain evidence="2">ChiHjej12B11-7776</strain>
    </source>
</reference>
<keyword evidence="1" id="KW-0812">Transmembrane</keyword>
<dbReference type="EMBL" id="DVOC01000065">
    <property type="protein sequence ID" value="HIU91116.1"/>
    <property type="molecule type" value="Genomic_DNA"/>
</dbReference>
<keyword evidence="1" id="KW-1133">Transmembrane helix</keyword>
<evidence type="ECO:0000313" key="3">
    <source>
        <dbReference type="Proteomes" id="UP000886852"/>
    </source>
</evidence>
<dbReference type="AlphaFoldDB" id="A0A9D1MXJ8"/>
<gene>
    <name evidence="2" type="ORF">IAC72_03810</name>
</gene>
<organism evidence="2 3">
    <name type="scientific">Candidatus Fimimonas merdipullorum</name>
    <dbReference type="NCBI Taxonomy" id="2840822"/>
    <lineage>
        <taxon>Bacteria</taxon>
        <taxon>Pseudomonadati</taxon>
        <taxon>Myxococcota</taxon>
        <taxon>Myxococcia</taxon>
        <taxon>Myxococcales</taxon>
        <taxon>Cystobacterineae</taxon>
        <taxon>Myxococcaceae</taxon>
        <taxon>Myxococcaceae incertae sedis</taxon>
        <taxon>Candidatus Fimimonas</taxon>
    </lineage>
</organism>
<evidence type="ECO:0000256" key="1">
    <source>
        <dbReference type="SAM" id="Phobius"/>
    </source>
</evidence>
<evidence type="ECO:0000313" key="2">
    <source>
        <dbReference type="EMBL" id="HIU91116.1"/>
    </source>
</evidence>
<feature type="transmembrane region" description="Helical" evidence="1">
    <location>
        <begin position="30"/>
        <end position="50"/>
    </location>
</feature>
<comment type="caution">
    <text evidence="2">The sequence shown here is derived from an EMBL/GenBank/DDBJ whole genome shotgun (WGS) entry which is preliminary data.</text>
</comment>
<name>A0A9D1MXJ8_9BACT</name>
<protein>
    <submittedName>
        <fullName evidence="2">Uncharacterized protein</fullName>
    </submittedName>
</protein>
<accession>A0A9D1MXJ8</accession>
<keyword evidence="1" id="KW-0472">Membrane</keyword>
<reference evidence="2" key="2">
    <citation type="journal article" date="2021" name="PeerJ">
        <title>Extensive microbial diversity within the chicken gut microbiome revealed by metagenomics and culture.</title>
        <authorList>
            <person name="Gilroy R."/>
            <person name="Ravi A."/>
            <person name="Getino M."/>
            <person name="Pursley I."/>
            <person name="Horton D.L."/>
            <person name="Alikhan N.F."/>
            <person name="Baker D."/>
            <person name="Gharbi K."/>
            <person name="Hall N."/>
            <person name="Watson M."/>
            <person name="Adriaenssens E.M."/>
            <person name="Foster-Nyarko E."/>
            <person name="Jarju S."/>
            <person name="Secka A."/>
            <person name="Antonio M."/>
            <person name="Oren A."/>
            <person name="Chaudhuri R.R."/>
            <person name="La Ragione R."/>
            <person name="Hildebrand F."/>
            <person name="Pallen M.J."/>
        </authorList>
    </citation>
    <scope>NUCLEOTIDE SEQUENCE</scope>
    <source>
        <strain evidence="2">ChiHjej12B11-7776</strain>
    </source>
</reference>
<proteinExistence type="predicted"/>